<dbReference type="Proteomes" id="UP000295334">
    <property type="component" value="Unassembled WGS sequence"/>
</dbReference>
<protein>
    <recommendedName>
        <fullName evidence="4">Porin</fullName>
    </recommendedName>
</protein>
<name>A0A4R1B835_9BACT</name>
<feature type="signal peptide" evidence="1">
    <location>
        <begin position="1"/>
        <end position="19"/>
    </location>
</feature>
<organism evidence="2 3">
    <name type="scientific">Flaviaesturariibacter flavus</name>
    <dbReference type="NCBI Taxonomy" id="2502780"/>
    <lineage>
        <taxon>Bacteria</taxon>
        <taxon>Pseudomonadati</taxon>
        <taxon>Bacteroidota</taxon>
        <taxon>Chitinophagia</taxon>
        <taxon>Chitinophagales</taxon>
        <taxon>Chitinophagaceae</taxon>
        <taxon>Flaviaestuariibacter</taxon>
    </lineage>
</organism>
<keyword evidence="3" id="KW-1185">Reference proteome</keyword>
<proteinExistence type="predicted"/>
<gene>
    <name evidence="2" type="ORF">EPD60_15745</name>
</gene>
<evidence type="ECO:0008006" key="4">
    <source>
        <dbReference type="Google" id="ProtNLM"/>
    </source>
</evidence>
<dbReference type="OrthoDB" id="871919at2"/>
<dbReference type="EMBL" id="SJZI01000052">
    <property type="protein sequence ID" value="TCJ12009.1"/>
    <property type="molecule type" value="Genomic_DNA"/>
</dbReference>
<accession>A0A4R1B835</accession>
<comment type="caution">
    <text evidence="2">The sequence shown here is derived from an EMBL/GenBank/DDBJ whole genome shotgun (WGS) entry which is preliminary data.</text>
</comment>
<evidence type="ECO:0000256" key="1">
    <source>
        <dbReference type="SAM" id="SignalP"/>
    </source>
</evidence>
<sequence>MRIGIVCVLLLFAGGAVNAQRKDSTRVVVDSTAYYDELFGDMESYLDSVLAPHTFVLAELGISQAYFNYQQSGNYELAARRQTTYTPAFGYFHKSGFGLNLSATVVNDGEKLNPFQYLATGSYDYLGSDNFVTGASFTRYFTRKNLPFYTTPLLNELGAYFSWKRWWVRPSMLLSYGWGSRSAVEEREAYIISLRLRPDGFTRIRTDEKVSDFSAALSLRHDFYFLNAGLKGAALRITPQLVFTAGTQKFGFNQNANTYGTTRATNLNELVATENQYLDDQLYFQPLSAAASLKLEWTWKCFLLQPQYVTNYYFPASSNRFMGIFRFNAGLIF</sequence>
<dbReference type="RefSeq" id="WP_131450486.1">
    <property type="nucleotide sequence ID" value="NZ_SJZI01000052.1"/>
</dbReference>
<reference evidence="2 3" key="1">
    <citation type="submission" date="2019-03" db="EMBL/GenBank/DDBJ databases">
        <authorList>
            <person name="Kim M.K.M."/>
        </authorList>
    </citation>
    <scope>NUCLEOTIDE SEQUENCE [LARGE SCALE GENOMIC DNA]</scope>
    <source>
        <strain evidence="2 3">17J68-12</strain>
    </source>
</reference>
<feature type="chain" id="PRO_5020767055" description="Porin" evidence="1">
    <location>
        <begin position="20"/>
        <end position="333"/>
    </location>
</feature>
<keyword evidence="1" id="KW-0732">Signal</keyword>
<evidence type="ECO:0000313" key="3">
    <source>
        <dbReference type="Proteomes" id="UP000295334"/>
    </source>
</evidence>
<dbReference type="AlphaFoldDB" id="A0A4R1B835"/>
<evidence type="ECO:0000313" key="2">
    <source>
        <dbReference type="EMBL" id="TCJ12009.1"/>
    </source>
</evidence>